<dbReference type="InterPro" id="IPR029058">
    <property type="entry name" value="AB_hydrolase_fold"/>
</dbReference>
<accession>A0A545TD61</accession>
<dbReference type="SUPFAM" id="SSF53474">
    <property type="entry name" value="alpha/beta-Hydrolases"/>
    <property type="match status" value="1"/>
</dbReference>
<comment type="caution">
    <text evidence="1">The sequence shown here is derived from an EMBL/GenBank/DDBJ whole genome shotgun (WGS) entry which is preliminary data.</text>
</comment>
<protein>
    <submittedName>
        <fullName evidence="1">Alpha/beta hydrolase</fullName>
    </submittedName>
</protein>
<proteinExistence type="predicted"/>
<dbReference type="Gene3D" id="3.40.50.1820">
    <property type="entry name" value="alpha/beta hydrolase"/>
    <property type="match status" value="1"/>
</dbReference>
<dbReference type="AlphaFoldDB" id="A0A545TD61"/>
<reference evidence="1 2" key="1">
    <citation type="submission" date="2019-06" db="EMBL/GenBank/DDBJ databases">
        <title>Draft genome of Aliikangiella marina GYP-15.</title>
        <authorList>
            <person name="Wang G."/>
        </authorList>
    </citation>
    <scope>NUCLEOTIDE SEQUENCE [LARGE SCALE GENOMIC DNA]</scope>
    <source>
        <strain evidence="1 2">GYP-15</strain>
    </source>
</reference>
<keyword evidence="2" id="KW-1185">Reference proteome</keyword>
<evidence type="ECO:0000313" key="1">
    <source>
        <dbReference type="EMBL" id="TQV75157.1"/>
    </source>
</evidence>
<evidence type="ECO:0000313" key="2">
    <source>
        <dbReference type="Proteomes" id="UP000317839"/>
    </source>
</evidence>
<dbReference type="InterPro" id="IPR008886">
    <property type="entry name" value="UPF0227/Esterase_YqiA"/>
</dbReference>
<dbReference type="EMBL" id="VIKR01000002">
    <property type="protein sequence ID" value="TQV75157.1"/>
    <property type="molecule type" value="Genomic_DNA"/>
</dbReference>
<sequence>MALVCFSHGKDSAPKATKISALSEVARSAGHHSLSVDYRGIDDPQTRVDKLEKTLQSPDYRSAELVLVGSSMGAYVSLFASTHFKPVGLYLMAPAVFMPGYEQVPKAPEACLTQIVHGWSDEIVPVENAIRFGQENNAETLLLDDDHRLSHSLPVLESHFAAFLARLSI</sequence>
<dbReference type="RefSeq" id="WP_142941774.1">
    <property type="nucleotide sequence ID" value="NZ_VIKR01000002.1"/>
</dbReference>
<keyword evidence="1" id="KW-0378">Hydrolase</keyword>
<dbReference type="Pfam" id="PF05728">
    <property type="entry name" value="UPF0227"/>
    <property type="match status" value="1"/>
</dbReference>
<name>A0A545TD61_9GAMM</name>
<organism evidence="1 2">
    <name type="scientific">Aliikangiella marina</name>
    <dbReference type="NCBI Taxonomy" id="1712262"/>
    <lineage>
        <taxon>Bacteria</taxon>
        <taxon>Pseudomonadati</taxon>
        <taxon>Pseudomonadota</taxon>
        <taxon>Gammaproteobacteria</taxon>
        <taxon>Oceanospirillales</taxon>
        <taxon>Pleioneaceae</taxon>
        <taxon>Aliikangiella</taxon>
    </lineage>
</organism>
<dbReference type="GO" id="GO:0016787">
    <property type="term" value="F:hydrolase activity"/>
    <property type="evidence" value="ECO:0007669"/>
    <property type="project" value="UniProtKB-KW"/>
</dbReference>
<dbReference type="Proteomes" id="UP000317839">
    <property type="component" value="Unassembled WGS sequence"/>
</dbReference>
<gene>
    <name evidence="1" type="ORF">FLL45_09470</name>
</gene>
<dbReference type="OrthoDB" id="264572at2"/>